<dbReference type="EMBL" id="JAJJMB010012081">
    <property type="protein sequence ID" value="KAI3891168.1"/>
    <property type="molecule type" value="Genomic_DNA"/>
</dbReference>
<dbReference type="Gene3D" id="3.60.20.10">
    <property type="entry name" value="Glutamine Phosphoribosylpyrophosphate, subunit 1, domain 1"/>
    <property type="match status" value="1"/>
</dbReference>
<organism evidence="1 2">
    <name type="scientific">Papaver atlanticum</name>
    <dbReference type="NCBI Taxonomy" id="357466"/>
    <lineage>
        <taxon>Eukaryota</taxon>
        <taxon>Viridiplantae</taxon>
        <taxon>Streptophyta</taxon>
        <taxon>Embryophyta</taxon>
        <taxon>Tracheophyta</taxon>
        <taxon>Spermatophyta</taxon>
        <taxon>Magnoliopsida</taxon>
        <taxon>Ranunculales</taxon>
        <taxon>Papaveraceae</taxon>
        <taxon>Papaveroideae</taxon>
        <taxon>Papaver</taxon>
    </lineage>
</organism>
<dbReference type="SUPFAM" id="SSF56235">
    <property type="entry name" value="N-terminal nucleophile aminohydrolases (Ntn hydrolases)"/>
    <property type="match status" value="1"/>
</dbReference>
<comment type="caution">
    <text evidence="1">The sequence shown here is derived from an EMBL/GenBank/DDBJ whole genome shotgun (WGS) entry which is preliminary data.</text>
</comment>
<sequence length="217" mass="24653">MAEMKLLPTHKGLLQEKTPIFGMVIGLVVNDATVMVGDPKRVIKDRNIVVGVTGNFHLVNKLLKMLRRNIFGIRSYTIRIDNVEEYAGVVLSHIRVLKIRRDTHLHVLVGGYDMKNPFVPKLFYVNKGGITGVVAKSIGNGAIYADLVVKDQRLFNQNMTIKKAYALAKRGFSKAKLVHYTGTRFVIGTHVLLPKWIRQFHRCCRFKPVKRVSLNKF</sequence>
<reference evidence="1" key="1">
    <citation type="submission" date="2022-04" db="EMBL/GenBank/DDBJ databases">
        <title>A functionally conserved STORR gene fusion in Papaver species that diverged 16.8 million years ago.</title>
        <authorList>
            <person name="Catania T."/>
        </authorList>
    </citation>
    <scope>NUCLEOTIDE SEQUENCE</scope>
    <source>
        <strain evidence="1">S-188037</strain>
    </source>
</reference>
<dbReference type="InterPro" id="IPR029055">
    <property type="entry name" value="Ntn_hydrolases_N"/>
</dbReference>
<protein>
    <submittedName>
        <fullName evidence="1">Uncharacterized protein</fullName>
    </submittedName>
</protein>
<dbReference type="AlphaFoldDB" id="A0AAD4SCK1"/>
<proteinExistence type="predicted"/>
<evidence type="ECO:0000313" key="1">
    <source>
        <dbReference type="EMBL" id="KAI3891168.1"/>
    </source>
</evidence>
<evidence type="ECO:0000313" key="2">
    <source>
        <dbReference type="Proteomes" id="UP001202328"/>
    </source>
</evidence>
<accession>A0AAD4SCK1</accession>
<gene>
    <name evidence="1" type="ORF">MKW98_007473</name>
</gene>
<dbReference type="Proteomes" id="UP001202328">
    <property type="component" value="Unassembled WGS sequence"/>
</dbReference>
<name>A0AAD4SCK1_9MAGN</name>
<keyword evidence="2" id="KW-1185">Reference proteome</keyword>
<dbReference type="CDD" id="cd01901">
    <property type="entry name" value="Ntn_hydrolase"/>
    <property type="match status" value="1"/>
</dbReference>